<dbReference type="InParanoid" id="A0A369K084"/>
<protein>
    <submittedName>
        <fullName evidence="2">Uncharacterized protein</fullName>
    </submittedName>
</protein>
<dbReference type="AlphaFoldDB" id="A0A369K084"/>
<dbReference type="EMBL" id="LUEZ02000021">
    <property type="protein sequence ID" value="RDB26880.1"/>
    <property type="molecule type" value="Genomic_DNA"/>
</dbReference>
<feature type="region of interest" description="Disordered" evidence="1">
    <location>
        <begin position="1"/>
        <end position="39"/>
    </location>
</feature>
<dbReference type="Proteomes" id="UP000076154">
    <property type="component" value="Unassembled WGS sequence"/>
</dbReference>
<reference evidence="2" key="1">
    <citation type="submission" date="2018-04" db="EMBL/GenBank/DDBJ databases">
        <title>Whole genome sequencing of Hypsizygus marmoreus.</title>
        <authorList>
            <person name="Choi I.-G."/>
            <person name="Min B."/>
            <person name="Kim J.-G."/>
            <person name="Kim S."/>
            <person name="Oh Y.-L."/>
            <person name="Kong W.-S."/>
            <person name="Park H."/>
            <person name="Jeong J."/>
            <person name="Song E.-S."/>
        </authorList>
    </citation>
    <scope>NUCLEOTIDE SEQUENCE [LARGE SCALE GENOMIC DNA]</scope>
    <source>
        <strain evidence="2">51987-8</strain>
    </source>
</reference>
<feature type="compositionally biased region" description="Polar residues" evidence="1">
    <location>
        <begin position="1"/>
        <end position="16"/>
    </location>
</feature>
<proteinExistence type="predicted"/>
<comment type="caution">
    <text evidence="2">The sequence shown here is derived from an EMBL/GenBank/DDBJ whole genome shotgun (WGS) entry which is preliminary data.</text>
</comment>
<evidence type="ECO:0000313" key="2">
    <source>
        <dbReference type="EMBL" id="RDB26880.1"/>
    </source>
</evidence>
<keyword evidence="3" id="KW-1185">Reference proteome</keyword>
<organism evidence="2 3">
    <name type="scientific">Hypsizygus marmoreus</name>
    <name type="common">White beech mushroom</name>
    <name type="synonym">Agaricus marmoreus</name>
    <dbReference type="NCBI Taxonomy" id="39966"/>
    <lineage>
        <taxon>Eukaryota</taxon>
        <taxon>Fungi</taxon>
        <taxon>Dikarya</taxon>
        <taxon>Basidiomycota</taxon>
        <taxon>Agaricomycotina</taxon>
        <taxon>Agaricomycetes</taxon>
        <taxon>Agaricomycetidae</taxon>
        <taxon>Agaricales</taxon>
        <taxon>Tricholomatineae</taxon>
        <taxon>Lyophyllaceae</taxon>
        <taxon>Hypsizygus</taxon>
    </lineage>
</organism>
<accession>A0A369K084</accession>
<name>A0A369K084_HYPMA</name>
<sequence>MGQSRLSTLSIRQNSGHPHLPATYPYQQLQGNTHPASNPTVPFSAIAESTILSAIISAPGAPSHFKVSGCLLPVERPSLPACSYSFNSSTTSPPSTPPFVSWHRSARSLMEPHARDRDV</sequence>
<evidence type="ECO:0000313" key="3">
    <source>
        <dbReference type="Proteomes" id="UP000076154"/>
    </source>
</evidence>
<gene>
    <name evidence="2" type="ORF">Hypma_005152</name>
</gene>
<feature type="compositionally biased region" description="Polar residues" evidence="1">
    <location>
        <begin position="25"/>
        <end position="39"/>
    </location>
</feature>
<evidence type="ECO:0000256" key="1">
    <source>
        <dbReference type="SAM" id="MobiDB-lite"/>
    </source>
</evidence>